<evidence type="ECO:0000256" key="2">
    <source>
        <dbReference type="ARBA" id="ARBA00023157"/>
    </source>
</evidence>
<evidence type="ECO:0000256" key="1">
    <source>
        <dbReference type="ARBA" id="ARBA00022729"/>
    </source>
</evidence>
<evidence type="ECO:0000313" key="7">
    <source>
        <dbReference type="RefSeq" id="XP_013399813.1"/>
    </source>
</evidence>
<dbReference type="RefSeq" id="XP_013399813.1">
    <property type="nucleotide sequence ID" value="XM_013544359.1"/>
</dbReference>
<feature type="signal peptide" evidence="4">
    <location>
        <begin position="1"/>
        <end position="24"/>
    </location>
</feature>
<accession>A0A1S3IP11</accession>
<dbReference type="InterPro" id="IPR042235">
    <property type="entry name" value="ZP-C_dom"/>
</dbReference>
<dbReference type="InterPro" id="IPR051962">
    <property type="entry name" value="Cuticlin"/>
</dbReference>
<name>A0A1S3IP11_LINAN</name>
<evidence type="ECO:0000256" key="3">
    <source>
        <dbReference type="SAM" id="Phobius"/>
    </source>
</evidence>
<keyword evidence="3" id="KW-0812">Transmembrane</keyword>
<dbReference type="InParanoid" id="A0A1S3IP11"/>
<dbReference type="SMART" id="SM00241">
    <property type="entry name" value="ZP"/>
    <property type="match status" value="1"/>
</dbReference>
<sequence>MKVSAALWCLQVYLAVFILDTTNSSATYRCGVSPNEVIIVVVNDANYANTYIADYKDDPNCQPKFIGSQSNWTHATFTLAENSCGMTSSGGRDLWTVLATENSRIEQHTDVEFATTPGCDFTGDETVFVEITSVRVQNITFSQSAANLVAETVTMVMNRNSDGAEITSCYLGENVTLSMTLGKSKTAKGIKVFGCYAKPTKSSNETFALLGDNGCPEDNRFISDPFHAYRGYFTSGGFRCFKFPESTTLYFTCAIGFCSTDDDSRCISGPSRCSIDGRNKRWVTGEGQKSPKTPRVDVINSPYQPETENHYPINLEVSVITLPEENPFSNNKEKMEVPKAMKSTIFTVTTIALACLFLAAVATVIIVPLRMLKLRRQLKNSTQLHPDASFNTPVHIPVTILRP</sequence>
<keyword evidence="1 4" id="KW-0732">Signal</keyword>
<evidence type="ECO:0000313" key="6">
    <source>
        <dbReference type="Proteomes" id="UP000085678"/>
    </source>
</evidence>
<dbReference type="InterPro" id="IPR001507">
    <property type="entry name" value="ZP_dom"/>
</dbReference>
<dbReference type="PANTHER" id="PTHR22907:SF54">
    <property type="entry name" value="GH04558P"/>
    <property type="match status" value="1"/>
</dbReference>
<keyword evidence="3" id="KW-1133">Transmembrane helix</keyword>
<dbReference type="KEGG" id="lak:106165968"/>
<protein>
    <submittedName>
        <fullName evidence="7">Uncharacterized protein LOC106165968</fullName>
    </submittedName>
</protein>
<dbReference type="InterPro" id="IPR055355">
    <property type="entry name" value="ZP-C"/>
</dbReference>
<dbReference type="PROSITE" id="PS51034">
    <property type="entry name" value="ZP_2"/>
    <property type="match status" value="1"/>
</dbReference>
<evidence type="ECO:0000256" key="4">
    <source>
        <dbReference type="SAM" id="SignalP"/>
    </source>
</evidence>
<dbReference type="Pfam" id="PF00100">
    <property type="entry name" value="Zona_pellucida"/>
    <property type="match status" value="1"/>
</dbReference>
<keyword evidence="6" id="KW-1185">Reference proteome</keyword>
<feature type="domain" description="ZP" evidence="5">
    <location>
        <begin position="29"/>
        <end position="280"/>
    </location>
</feature>
<dbReference type="PANTHER" id="PTHR22907">
    <property type="entry name" value="GH04558P"/>
    <property type="match status" value="1"/>
</dbReference>
<dbReference type="GeneID" id="106165968"/>
<dbReference type="Proteomes" id="UP000085678">
    <property type="component" value="Unplaced"/>
</dbReference>
<dbReference type="AlphaFoldDB" id="A0A1S3IP11"/>
<reference evidence="7" key="1">
    <citation type="submission" date="2025-08" db="UniProtKB">
        <authorList>
            <consortium name="RefSeq"/>
        </authorList>
    </citation>
    <scope>IDENTIFICATION</scope>
    <source>
        <tissue evidence="7">Gonads</tissue>
    </source>
</reference>
<organism evidence="6 7">
    <name type="scientific">Lingula anatina</name>
    <name type="common">Brachiopod</name>
    <name type="synonym">Lingula unguis</name>
    <dbReference type="NCBI Taxonomy" id="7574"/>
    <lineage>
        <taxon>Eukaryota</taxon>
        <taxon>Metazoa</taxon>
        <taxon>Spiralia</taxon>
        <taxon>Lophotrochozoa</taxon>
        <taxon>Brachiopoda</taxon>
        <taxon>Linguliformea</taxon>
        <taxon>Lingulata</taxon>
        <taxon>Lingulida</taxon>
        <taxon>Linguloidea</taxon>
        <taxon>Lingulidae</taxon>
        <taxon>Lingula</taxon>
    </lineage>
</organism>
<dbReference type="OrthoDB" id="6139674at2759"/>
<proteinExistence type="predicted"/>
<dbReference type="Gene3D" id="2.60.40.4100">
    <property type="entry name" value="Zona pellucida, ZP-C domain"/>
    <property type="match status" value="1"/>
</dbReference>
<keyword evidence="2" id="KW-1015">Disulfide bond</keyword>
<feature type="transmembrane region" description="Helical" evidence="3">
    <location>
        <begin position="345"/>
        <end position="369"/>
    </location>
</feature>
<gene>
    <name evidence="7" type="primary">LOC106165968</name>
</gene>
<evidence type="ECO:0000259" key="5">
    <source>
        <dbReference type="PROSITE" id="PS51034"/>
    </source>
</evidence>
<feature type="chain" id="PRO_5010339010" evidence="4">
    <location>
        <begin position="25"/>
        <end position="403"/>
    </location>
</feature>
<keyword evidence="3" id="KW-0472">Membrane</keyword>